<feature type="compositionally biased region" description="Basic residues" evidence="1">
    <location>
        <begin position="10"/>
        <end position="27"/>
    </location>
</feature>
<evidence type="ECO:0000256" key="1">
    <source>
        <dbReference type="SAM" id="MobiDB-lite"/>
    </source>
</evidence>
<sequence>MGCGSTWRSRCPRRRGPRRRRSRRRRPSGPPRPSATSSRSRGSPSRCTSRASTAWGSPTSSRTPECRKIVDYAETLRFSVQQRARVLNMQWVDIVDGDFAEAIWSLCGLGWFFRTISVDGLVPCGLNEVIRIQKYGQGCLFGRHTDQYVKRADGKVSKYSLRVFLNGREERWFEGGMSAFHVPFRQEPVVFEPETGLALLYPQGEHCAVQEETEVFAGTKYVLRADVLFCRPEDLPPHRRPGAP</sequence>
<evidence type="ECO:0000313" key="3">
    <source>
        <dbReference type="Proteomes" id="UP001189429"/>
    </source>
</evidence>
<organism evidence="2 3">
    <name type="scientific">Prorocentrum cordatum</name>
    <dbReference type="NCBI Taxonomy" id="2364126"/>
    <lineage>
        <taxon>Eukaryota</taxon>
        <taxon>Sar</taxon>
        <taxon>Alveolata</taxon>
        <taxon>Dinophyceae</taxon>
        <taxon>Prorocentrales</taxon>
        <taxon>Prorocentraceae</taxon>
        <taxon>Prorocentrum</taxon>
    </lineage>
</organism>
<name>A0ABN9Q9L6_9DINO</name>
<dbReference type="EMBL" id="CAUYUJ010002292">
    <property type="protein sequence ID" value="CAK0800088.1"/>
    <property type="molecule type" value="Genomic_DNA"/>
</dbReference>
<gene>
    <name evidence="2" type="ORF">PCOR1329_LOCUS8355</name>
</gene>
<evidence type="ECO:0000313" key="2">
    <source>
        <dbReference type="EMBL" id="CAK0800088.1"/>
    </source>
</evidence>
<proteinExistence type="predicted"/>
<keyword evidence="3" id="KW-1185">Reference proteome</keyword>
<protein>
    <recommendedName>
        <fullName evidence="4">Fe2OG dioxygenase domain-containing protein</fullName>
    </recommendedName>
</protein>
<feature type="region of interest" description="Disordered" evidence="1">
    <location>
        <begin position="1"/>
        <end position="63"/>
    </location>
</feature>
<accession>A0ABN9Q9L6</accession>
<reference evidence="2" key="1">
    <citation type="submission" date="2023-10" db="EMBL/GenBank/DDBJ databases">
        <authorList>
            <person name="Chen Y."/>
            <person name="Shah S."/>
            <person name="Dougan E. K."/>
            <person name="Thang M."/>
            <person name="Chan C."/>
        </authorList>
    </citation>
    <scope>NUCLEOTIDE SEQUENCE [LARGE SCALE GENOMIC DNA]</scope>
</reference>
<dbReference type="Proteomes" id="UP001189429">
    <property type="component" value="Unassembled WGS sequence"/>
</dbReference>
<dbReference type="Gene3D" id="2.60.120.620">
    <property type="entry name" value="q2cbj1_9rhob like domain"/>
    <property type="match status" value="1"/>
</dbReference>
<feature type="compositionally biased region" description="Low complexity" evidence="1">
    <location>
        <begin position="34"/>
        <end position="50"/>
    </location>
</feature>
<comment type="caution">
    <text evidence="2">The sequence shown here is derived from an EMBL/GenBank/DDBJ whole genome shotgun (WGS) entry which is preliminary data.</text>
</comment>
<evidence type="ECO:0008006" key="4">
    <source>
        <dbReference type="Google" id="ProtNLM"/>
    </source>
</evidence>
<feature type="compositionally biased region" description="Polar residues" evidence="1">
    <location>
        <begin position="51"/>
        <end position="63"/>
    </location>
</feature>